<dbReference type="PANTHER" id="PTHR33116:SF84">
    <property type="entry name" value="RNA-DIRECTED DNA POLYMERASE"/>
    <property type="match status" value="1"/>
</dbReference>
<evidence type="ECO:0000313" key="3">
    <source>
        <dbReference type="Proteomes" id="UP001054252"/>
    </source>
</evidence>
<reference evidence="2 3" key="1">
    <citation type="journal article" date="2021" name="Commun. Biol.">
        <title>The genome of Shorea leprosula (Dipterocarpaceae) highlights the ecological relevance of drought in aseasonal tropical rainforests.</title>
        <authorList>
            <person name="Ng K.K.S."/>
            <person name="Kobayashi M.J."/>
            <person name="Fawcett J.A."/>
            <person name="Hatakeyama M."/>
            <person name="Paape T."/>
            <person name="Ng C.H."/>
            <person name="Ang C.C."/>
            <person name="Tnah L.H."/>
            <person name="Lee C.T."/>
            <person name="Nishiyama T."/>
            <person name="Sese J."/>
            <person name="O'Brien M.J."/>
            <person name="Copetti D."/>
            <person name="Mohd Noor M.I."/>
            <person name="Ong R.C."/>
            <person name="Putra M."/>
            <person name="Sireger I.Z."/>
            <person name="Indrioko S."/>
            <person name="Kosugi Y."/>
            <person name="Izuno A."/>
            <person name="Isagi Y."/>
            <person name="Lee S.L."/>
            <person name="Shimizu K.K."/>
        </authorList>
    </citation>
    <scope>NUCLEOTIDE SEQUENCE [LARGE SCALE GENOMIC DNA]</scope>
    <source>
        <strain evidence="2">214</strain>
    </source>
</reference>
<protein>
    <recommendedName>
        <fullName evidence="1">Reverse transcriptase zinc-binding domain-containing protein</fullName>
    </recommendedName>
</protein>
<accession>A0AAV5LBX9</accession>
<comment type="caution">
    <text evidence="2">The sequence shown here is derived from an EMBL/GenBank/DDBJ whole genome shotgun (WGS) entry which is preliminary data.</text>
</comment>
<dbReference type="Pfam" id="PF13966">
    <property type="entry name" value="zf-RVT"/>
    <property type="match status" value="1"/>
</dbReference>
<evidence type="ECO:0000313" key="2">
    <source>
        <dbReference type="EMBL" id="GKV34604.1"/>
    </source>
</evidence>
<organism evidence="2 3">
    <name type="scientific">Rubroshorea leprosula</name>
    <dbReference type="NCBI Taxonomy" id="152421"/>
    <lineage>
        <taxon>Eukaryota</taxon>
        <taxon>Viridiplantae</taxon>
        <taxon>Streptophyta</taxon>
        <taxon>Embryophyta</taxon>
        <taxon>Tracheophyta</taxon>
        <taxon>Spermatophyta</taxon>
        <taxon>Magnoliopsida</taxon>
        <taxon>eudicotyledons</taxon>
        <taxon>Gunneridae</taxon>
        <taxon>Pentapetalae</taxon>
        <taxon>rosids</taxon>
        <taxon>malvids</taxon>
        <taxon>Malvales</taxon>
        <taxon>Dipterocarpaceae</taxon>
        <taxon>Rubroshorea</taxon>
    </lineage>
</organism>
<evidence type="ECO:0000259" key="1">
    <source>
        <dbReference type="Pfam" id="PF13966"/>
    </source>
</evidence>
<dbReference type="PANTHER" id="PTHR33116">
    <property type="entry name" value="REVERSE TRANSCRIPTASE ZINC-BINDING DOMAIN-CONTAINING PROTEIN-RELATED-RELATED"/>
    <property type="match status" value="1"/>
</dbReference>
<dbReference type="Proteomes" id="UP001054252">
    <property type="component" value="Unassembled WGS sequence"/>
</dbReference>
<proteinExistence type="predicted"/>
<sequence length="537" mass="61558">MKLCIVKVQLTHLCFADDLIIFTDGSLSSVAAIDCVLKEFYVVSGLKVNYSKSEIFTCGLSLLAVQNLTATYGFKAGSLPVRYLGVPLITGRLTDKDLKPLISKITDRMNSWASKHLSFAGRLQLITSIIQGISNFWCSTFILPKRVIKEVEKLCSSFLWNGSANNAKGAKVNWPSVCYPKQEGGLGIKSLVQWNKACILRFIWMLFTKAGSIWVAWVHAYFLKGKSFWSVKIPNDASWGWRKLLKLRPQAKKLMLHSLGDGEDTFLWLDHWHPSGPLIDVYGDSVMKSSGLPYNAKVSTVVQGNYWNWPLARSQQLVQIQMALFDKLYPKEGVKDSIIWLPSRSGTFNTGSTWHWLRERQDKVPWHRLVWFSQSIPKHSFISWLAIHDRLTTRARQKKWAANINDTCLFCNSEAETSAHLFFKCSYTKQVWHKLCEMVGIPFTDTWQELLAWMGKKVRRKSLYTILIKLSWTTAVSHIWRERNRRVHQQSFHSMEKIVQDIQFDVRNKILGFAKPKTSPLSMDIAKRCGIEAVVKS</sequence>
<name>A0AAV5LBX9_9ROSI</name>
<dbReference type="InterPro" id="IPR026960">
    <property type="entry name" value="RVT-Znf"/>
</dbReference>
<keyword evidence="3" id="KW-1185">Reference proteome</keyword>
<feature type="domain" description="Reverse transcriptase zinc-binding" evidence="1">
    <location>
        <begin position="348"/>
        <end position="432"/>
    </location>
</feature>
<gene>
    <name evidence="2" type="ORF">SLEP1_g42967</name>
</gene>
<dbReference type="EMBL" id="BPVZ01000106">
    <property type="protein sequence ID" value="GKV34604.1"/>
    <property type="molecule type" value="Genomic_DNA"/>
</dbReference>
<dbReference type="AlphaFoldDB" id="A0AAV5LBX9"/>